<evidence type="ECO:0000313" key="2">
    <source>
        <dbReference type="Proteomes" id="UP000011543"/>
    </source>
</evidence>
<protein>
    <submittedName>
        <fullName evidence="1">Uncharacterized protein</fullName>
    </submittedName>
</protein>
<gene>
    <name evidence="1" type="ORF">C500_14640</name>
</gene>
<dbReference type="Proteomes" id="UP000011543">
    <property type="component" value="Unassembled WGS sequence"/>
</dbReference>
<sequence length="81" mass="9043">MSGSDTVLEMSPEVRSTRMHLPPDVLFGYLIVIGRSTSTVQVVHSLPPRSCVSRSLFRILGISITEVVPKRRSAFDRDTEQ</sequence>
<proteinExistence type="predicted"/>
<dbReference type="AlphaFoldDB" id="L9UQE2"/>
<accession>L9UQE2</accession>
<reference evidence="1 2" key="1">
    <citation type="journal article" date="2014" name="PLoS Genet.">
        <title>Phylogenetically driven sequencing of extremely halophilic archaea reveals strategies for static and dynamic osmo-response.</title>
        <authorList>
            <person name="Becker E.A."/>
            <person name="Seitzer P.M."/>
            <person name="Tritt A."/>
            <person name="Larsen D."/>
            <person name="Krusor M."/>
            <person name="Yao A.I."/>
            <person name="Wu D."/>
            <person name="Madern D."/>
            <person name="Eisen J.A."/>
            <person name="Darling A.E."/>
            <person name="Facciotti M.T."/>
        </authorList>
    </citation>
    <scope>NUCLEOTIDE SEQUENCE [LARGE SCALE GENOMIC DNA]</scope>
    <source>
        <strain evidence="2">ATCC 43099 / DSM 3394 / CCM 3739 / CIP 104546 / IAM 13178 / JCM 8861 / NBRC 102185 / NCIMB 2190 / MS3</strain>
    </source>
</reference>
<organism evidence="1 2">
    <name type="scientific">Natrialba magadii (strain ATCC 43099 / DSM 3394 / CCM 3739 / CIP 104546 / IAM 13178 / JCM 8861 / NBRC 102185 / NCIMB 2190 / MS3)</name>
    <name type="common">Natronobacterium magadii</name>
    <dbReference type="NCBI Taxonomy" id="547559"/>
    <lineage>
        <taxon>Archaea</taxon>
        <taxon>Methanobacteriati</taxon>
        <taxon>Methanobacteriota</taxon>
        <taxon>Stenosarchaea group</taxon>
        <taxon>Halobacteria</taxon>
        <taxon>Halobacteriales</taxon>
        <taxon>Natrialbaceae</taxon>
        <taxon>Natrialba</taxon>
    </lineage>
</organism>
<comment type="caution">
    <text evidence="1">The sequence shown here is derived from an EMBL/GenBank/DDBJ whole genome shotgun (WGS) entry which is preliminary data.</text>
</comment>
<name>L9UQE2_NATMM</name>
<evidence type="ECO:0000313" key="1">
    <source>
        <dbReference type="EMBL" id="ELY27084.1"/>
    </source>
</evidence>
<dbReference type="EMBL" id="AOHS01000050">
    <property type="protein sequence ID" value="ELY27084.1"/>
    <property type="molecule type" value="Genomic_DNA"/>
</dbReference>